<proteinExistence type="predicted"/>
<reference evidence="1 2" key="1">
    <citation type="submission" date="2022-11" db="EMBL/GenBank/DDBJ databases">
        <title>Genome sequencing of Acetobacter type strain.</title>
        <authorList>
            <person name="Heo J."/>
            <person name="Lee D."/>
            <person name="Han B.-H."/>
            <person name="Hong S.-B."/>
            <person name="Kwon S.-W."/>
        </authorList>
    </citation>
    <scope>NUCLEOTIDE SEQUENCE [LARGE SCALE GENOMIC DNA]</scope>
    <source>
        <strain evidence="1 2">KACC 21251</strain>
    </source>
</reference>
<dbReference type="EMBL" id="JAPIUX010000022">
    <property type="protein sequence ID" value="MCX2562099.1"/>
    <property type="molecule type" value="Genomic_DNA"/>
</dbReference>
<comment type="caution">
    <text evidence="1">The sequence shown here is derived from an EMBL/GenBank/DDBJ whole genome shotgun (WGS) entry which is preliminary data.</text>
</comment>
<dbReference type="RefSeq" id="WP_166123382.1">
    <property type="nucleotide sequence ID" value="NZ_JAPIUX010000022.1"/>
</dbReference>
<keyword evidence="2" id="KW-1185">Reference proteome</keyword>
<gene>
    <name evidence="1" type="ORF">OQ252_11935</name>
</gene>
<protein>
    <submittedName>
        <fullName evidence="1">Uncharacterized protein</fullName>
    </submittedName>
</protein>
<evidence type="ECO:0000313" key="1">
    <source>
        <dbReference type="EMBL" id="MCX2562099.1"/>
    </source>
</evidence>
<dbReference type="Proteomes" id="UP001526446">
    <property type="component" value="Unassembled WGS sequence"/>
</dbReference>
<organism evidence="1 2">
    <name type="scientific">Acetobacter farinalis</name>
    <dbReference type="NCBI Taxonomy" id="1260984"/>
    <lineage>
        <taxon>Bacteria</taxon>
        <taxon>Pseudomonadati</taxon>
        <taxon>Pseudomonadota</taxon>
        <taxon>Alphaproteobacteria</taxon>
        <taxon>Acetobacterales</taxon>
        <taxon>Acetobacteraceae</taxon>
        <taxon>Acetobacter</taxon>
    </lineage>
</organism>
<name>A0ABT3Q9Z9_9PROT</name>
<sequence length="144" mass="15907">MGDKKGSLVTVYLKSDIANALRTETRVRLSRPLTPDELLDVMMNLRNALLAWPGFTSVENAPVADIIMSAAPVNWYQAEFEAERKAGAKAYWIGSTEMGLNIEKAIIEHIAIGQPFLIEQEKELWLAASARFADAAQGDVNVIF</sequence>
<accession>A0ABT3Q9Z9</accession>
<evidence type="ECO:0000313" key="2">
    <source>
        <dbReference type="Proteomes" id="UP001526446"/>
    </source>
</evidence>